<evidence type="ECO:0000313" key="3">
    <source>
        <dbReference type="Proteomes" id="UP000283523"/>
    </source>
</evidence>
<name>A0A418M3X5_9BACT</name>
<organism evidence="2 3">
    <name type="scientific">Fibrisoma montanum</name>
    <dbReference type="NCBI Taxonomy" id="2305895"/>
    <lineage>
        <taxon>Bacteria</taxon>
        <taxon>Pseudomonadati</taxon>
        <taxon>Bacteroidota</taxon>
        <taxon>Cytophagia</taxon>
        <taxon>Cytophagales</taxon>
        <taxon>Spirosomataceae</taxon>
        <taxon>Fibrisoma</taxon>
    </lineage>
</organism>
<dbReference type="AlphaFoldDB" id="A0A418M3X5"/>
<dbReference type="Proteomes" id="UP000283523">
    <property type="component" value="Unassembled WGS sequence"/>
</dbReference>
<gene>
    <name evidence="2" type="ORF">DYU11_20945</name>
</gene>
<protein>
    <submittedName>
        <fullName evidence="2">Uncharacterized protein</fullName>
    </submittedName>
</protein>
<evidence type="ECO:0000313" key="2">
    <source>
        <dbReference type="EMBL" id="RIV20515.1"/>
    </source>
</evidence>
<dbReference type="RefSeq" id="WP_119669683.1">
    <property type="nucleotide sequence ID" value="NZ_QXED01000006.1"/>
</dbReference>
<accession>A0A418M3X5</accession>
<reference evidence="2 3" key="1">
    <citation type="submission" date="2018-08" db="EMBL/GenBank/DDBJ databases">
        <title>Fibrisoma montanum sp. nov., isolated from Danxia mountain soil.</title>
        <authorList>
            <person name="Huang Y."/>
        </authorList>
    </citation>
    <scope>NUCLEOTIDE SEQUENCE [LARGE SCALE GENOMIC DNA]</scope>
    <source>
        <strain evidence="2 3">HYT19</strain>
    </source>
</reference>
<feature type="chain" id="PRO_5019283275" evidence="1">
    <location>
        <begin position="23"/>
        <end position="155"/>
    </location>
</feature>
<keyword evidence="1" id="KW-0732">Signal</keyword>
<keyword evidence="3" id="KW-1185">Reference proteome</keyword>
<sequence length="155" mass="15670">MRAIVLLLAGLLMGLASFGQVASSTQYGVVKIGTGLSVTNGVLNATGGGGSSVAYQKITATSTIAPTAGYTVISVDNGSTAIAVNLDPASTVGAIVVVKRYDNSSTANVQINATGTAQMQNTLGQFGDGILLPTGGGTRHWGFVWNGSNYEQISQ</sequence>
<dbReference type="EMBL" id="QXED01000006">
    <property type="protein sequence ID" value="RIV20515.1"/>
    <property type="molecule type" value="Genomic_DNA"/>
</dbReference>
<proteinExistence type="predicted"/>
<evidence type="ECO:0000256" key="1">
    <source>
        <dbReference type="SAM" id="SignalP"/>
    </source>
</evidence>
<feature type="signal peptide" evidence="1">
    <location>
        <begin position="1"/>
        <end position="22"/>
    </location>
</feature>
<comment type="caution">
    <text evidence="2">The sequence shown here is derived from an EMBL/GenBank/DDBJ whole genome shotgun (WGS) entry which is preliminary data.</text>
</comment>